<feature type="region of interest" description="Disordered" evidence="1">
    <location>
        <begin position="1"/>
        <end position="21"/>
    </location>
</feature>
<evidence type="ECO:0008006" key="4">
    <source>
        <dbReference type="Google" id="ProtNLM"/>
    </source>
</evidence>
<dbReference type="PaxDb" id="8022-A0A060Z5J3"/>
<evidence type="ECO:0000313" key="2">
    <source>
        <dbReference type="EMBL" id="CDQ99142.1"/>
    </source>
</evidence>
<evidence type="ECO:0000313" key="3">
    <source>
        <dbReference type="Proteomes" id="UP000193380"/>
    </source>
</evidence>
<dbReference type="PANTHER" id="PTHR12234">
    <property type="entry name" value="FORMIMINOTRANSFERASE-CYCLODEAMINASE"/>
    <property type="match status" value="1"/>
</dbReference>
<organism evidence="2 3">
    <name type="scientific">Oncorhynchus mykiss</name>
    <name type="common">Rainbow trout</name>
    <name type="synonym">Salmo gairdneri</name>
    <dbReference type="NCBI Taxonomy" id="8022"/>
    <lineage>
        <taxon>Eukaryota</taxon>
        <taxon>Metazoa</taxon>
        <taxon>Chordata</taxon>
        <taxon>Craniata</taxon>
        <taxon>Vertebrata</taxon>
        <taxon>Euteleostomi</taxon>
        <taxon>Actinopterygii</taxon>
        <taxon>Neopterygii</taxon>
        <taxon>Teleostei</taxon>
        <taxon>Protacanthopterygii</taxon>
        <taxon>Salmoniformes</taxon>
        <taxon>Salmonidae</taxon>
        <taxon>Salmoninae</taxon>
        <taxon>Oncorhynchus</taxon>
    </lineage>
</organism>
<gene>
    <name evidence="2" type="ORF">GSONMT00030726001</name>
</gene>
<reference evidence="2" key="2">
    <citation type="submission" date="2014-03" db="EMBL/GenBank/DDBJ databases">
        <authorList>
            <person name="Genoscope - CEA"/>
        </authorList>
    </citation>
    <scope>NUCLEOTIDE SEQUENCE</scope>
</reference>
<dbReference type="GO" id="GO:0016740">
    <property type="term" value="F:transferase activity"/>
    <property type="evidence" value="ECO:0007669"/>
    <property type="project" value="InterPro"/>
</dbReference>
<dbReference type="EMBL" id="FR943669">
    <property type="protein sequence ID" value="CDQ99142.1"/>
    <property type="molecule type" value="Genomic_DNA"/>
</dbReference>
<dbReference type="Gene3D" id="3.30.70.670">
    <property type="entry name" value="Formiminotransferase, C-terminal subdomain"/>
    <property type="match status" value="1"/>
</dbReference>
<sequence>MGWFRKNPDTGASRPDVGPLPQKRYGLTGVGASPYVMNCNVTIDTQDLALGRSIAMSIRDSTPGGIPGVQVLALPHEGAVEIACNVESMKGNPPSQVEERGEPWPTFSIGGQPYCHAPESLITARVAELAGRQGVATKGTALVGFTPYECRGLAEKALSLGIAEFWKELRRLHM</sequence>
<evidence type="ECO:0000256" key="1">
    <source>
        <dbReference type="SAM" id="MobiDB-lite"/>
    </source>
</evidence>
<reference evidence="2" key="1">
    <citation type="journal article" date="2014" name="Nat. Commun.">
        <title>The rainbow trout genome provides novel insights into evolution after whole-genome duplication in vertebrates.</title>
        <authorList>
            <person name="Berthelot C."/>
            <person name="Brunet F."/>
            <person name="Chalopin D."/>
            <person name="Juanchich A."/>
            <person name="Bernard M."/>
            <person name="Noel B."/>
            <person name="Bento P."/>
            <person name="Da Silva C."/>
            <person name="Labadie K."/>
            <person name="Alberti A."/>
            <person name="Aury J.M."/>
            <person name="Louis A."/>
            <person name="Dehais P."/>
            <person name="Bardou P."/>
            <person name="Montfort J."/>
            <person name="Klopp C."/>
            <person name="Cabau C."/>
            <person name="Gaspin C."/>
            <person name="Thorgaard G.H."/>
            <person name="Boussaha M."/>
            <person name="Quillet E."/>
            <person name="Guyomard R."/>
            <person name="Galiana D."/>
            <person name="Bobe J."/>
            <person name="Volff J.N."/>
            <person name="Genet C."/>
            <person name="Wincker P."/>
            <person name="Jaillon O."/>
            <person name="Roest Crollius H."/>
            <person name="Guiguen Y."/>
        </authorList>
    </citation>
    <scope>NUCLEOTIDE SEQUENCE [LARGE SCALE GENOMIC DNA]</scope>
</reference>
<dbReference type="Proteomes" id="UP000193380">
    <property type="component" value="Unassembled WGS sequence"/>
</dbReference>
<protein>
    <recommendedName>
        <fullName evidence="4">Formiminotransferase N-terminal subdomain domain-containing protein</fullName>
    </recommendedName>
</protein>
<name>A0A060Z5J3_ONCMY</name>
<dbReference type="PANTHER" id="PTHR12234:SF1">
    <property type="entry name" value="FORMIMINOTRANSFERASE N-TERMINAL SUBDOMAIN-CONTAINING PROTEIN"/>
    <property type="match status" value="1"/>
</dbReference>
<dbReference type="InterPro" id="IPR037070">
    <property type="entry name" value="Formiminotransferase_C_sf"/>
</dbReference>
<proteinExistence type="predicted"/>
<dbReference type="InterPro" id="IPR051623">
    <property type="entry name" value="FTCD"/>
</dbReference>
<dbReference type="STRING" id="8022.A0A060Z5J3"/>
<dbReference type="GO" id="GO:0005542">
    <property type="term" value="F:folic acid binding"/>
    <property type="evidence" value="ECO:0007669"/>
    <property type="project" value="InterPro"/>
</dbReference>
<dbReference type="AlphaFoldDB" id="A0A060Z5J3"/>
<accession>A0A060Z5J3</accession>